<accession>A0A6L6X3S9</accession>
<name>A0A6L6X3S9_9ACTN</name>
<evidence type="ECO:0000256" key="1">
    <source>
        <dbReference type="ARBA" id="ARBA00007169"/>
    </source>
</evidence>
<dbReference type="SUPFAM" id="SSF53474">
    <property type="entry name" value="alpha/beta-Hydrolases"/>
    <property type="match status" value="1"/>
</dbReference>
<reference evidence="4 5" key="1">
    <citation type="submission" date="2019-11" db="EMBL/GenBank/DDBJ databases">
        <title>Streptomyces typhae sp. nov., a novel endophytic actinomycete isolated from the root of cattail pollen (Typha angustifolia L.).</title>
        <authorList>
            <person name="Peng C."/>
        </authorList>
    </citation>
    <scope>NUCLEOTIDE SEQUENCE [LARGE SCALE GENOMIC DNA]</scope>
    <source>
        <strain evidence="5">p1417</strain>
    </source>
</reference>
<dbReference type="GO" id="GO:0016787">
    <property type="term" value="F:hydrolase activity"/>
    <property type="evidence" value="ECO:0007669"/>
    <property type="project" value="UniProtKB-KW"/>
</dbReference>
<proteinExistence type="inferred from homology"/>
<protein>
    <submittedName>
        <fullName evidence="4">Alpha/beta fold hydrolase</fullName>
    </submittedName>
</protein>
<evidence type="ECO:0000313" key="4">
    <source>
        <dbReference type="EMBL" id="MVO88503.1"/>
    </source>
</evidence>
<gene>
    <name evidence="4" type="ORF">GPA10_28015</name>
</gene>
<evidence type="ECO:0000259" key="3">
    <source>
        <dbReference type="Pfam" id="PF00975"/>
    </source>
</evidence>
<dbReference type="EMBL" id="WPNZ01000017">
    <property type="protein sequence ID" value="MVO88503.1"/>
    <property type="molecule type" value="Genomic_DNA"/>
</dbReference>
<organism evidence="4 5">
    <name type="scientific">Streptomyces typhae</name>
    <dbReference type="NCBI Taxonomy" id="2681492"/>
    <lineage>
        <taxon>Bacteria</taxon>
        <taxon>Bacillati</taxon>
        <taxon>Actinomycetota</taxon>
        <taxon>Actinomycetes</taxon>
        <taxon>Kitasatosporales</taxon>
        <taxon>Streptomycetaceae</taxon>
        <taxon>Streptomyces</taxon>
    </lineage>
</organism>
<evidence type="ECO:0000313" key="5">
    <source>
        <dbReference type="Proteomes" id="UP000483802"/>
    </source>
</evidence>
<dbReference type="PANTHER" id="PTHR11487">
    <property type="entry name" value="THIOESTERASE"/>
    <property type="match status" value="1"/>
</dbReference>
<feature type="region of interest" description="Disordered" evidence="2">
    <location>
        <begin position="249"/>
        <end position="272"/>
    </location>
</feature>
<keyword evidence="5" id="KW-1185">Reference proteome</keyword>
<dbReference type="Proteomes" id="UP000483802">
    <property type="component" value="Unassembled WGS sequence"/>
</dbReference>
<feature type="domain" description="Thioesterase" evidence="3">
    <location>
        <begin position="14"/>
        <end position="242"/>
    </location>
</feature>
<dbReference type="Gene3D" id="3.40.50.1820">
    <property type="entry name" value="alpha/beta hydrolase"/>
    <property type="match status" value="1"/>
</dbReference>
<dbReference type="InterPro" id="IPR012223">
    <property type="entry name" value="TEII"/>
</dbReference>
<comment type="caution">
    <text evidence="4">The sequence shown here is derived from an EMBL/GenBank/DDBJ whole genome shotgun (WGS) entry which is preliminary data.</text>
</comment>
<dbReference type="InterPro" id="IPR001031">
    <property type="entry name" value="Thioesterase"/>
</dbReference>
<dbReference type="AlphaFoldDB" id="A0A6L6X3S9"/>
<dbReference type="Pfam" id="PF00975">
    <property type="entry name" value="Thioesterase"/>
    <property type="match status" value="1"/>
</dbReference>
<keyword evidence="4" id="KW-0378">Hydrolase</keyword>
<comment type="similarity">
    <text evidence="1">Belongs to the thioesterase family.</text>
</comment>
<dbReference type="PANTHER" id="PTHR11487:SF0">
    <property type="entry name" value="S-ACYL FATTY ACID SYNTHASE THIOESTERASE, MEDIUM CHAIN"/>
    <property type="match status" value="1"/>
</dbReference>
<sequence>MVRSGAARDSCRIRLVCFPHAGAGASVYRPWITALAPEVEVLPLVLPGRDSRWREPAHTGMSGLARAAAEGLAAFFRAEERQVPYAFFGHSLGAVVAYETARALGRPGPGPQLLVVSASAPPARAAASSRGCHTLPDEEFLAEVDRLGGLSPGVLGEAELVRLLLPVLRADFTLAETYAPAPGPPLSCPVAVYAGRDDTGVREAHLAQWQEVTEVRPVVHRTFPGGHFYLDGARPDLVRALRQDLGAAAEPVRAGGTAPRPVPHPAGPKEFS</sequence>
<dbReference type="GO" id="GO:0008610">
    <property type="term" value="P:lipid biosynthetic process"/>
    <property type="evidence" value="ECO:0007669"/>
    <property type="project" value="TreeGrafter"/>
</dbReference>
<dbReference type="InterPro" id="IPR029058">
    <property type="entry name" value="AB_hydrolase_fold"/>
</dbReference>
<evidence type="ECO:0000256" key="2">
    <source>
        <dbReference type="SAM" id="MobiDB-lite"/>
    </source>
</evidence>